<organism evidence="1 2">
    <name type="scientific">Ambispora leptoticha</name>
    <dbReference type="NCBI Taxonomy" id="144679"/>
    <lineage>
        <taxon>Eukaryota</taxon>
        <taxon>Fungi</taxon>
        <taxon>Fungi incertae sedis</taxon>
        <taxon>Mucoromycota</taxon>
        <taxon>Glomeromycotina</taxon>
        <taxon>Glomeromycetes</taxon>
        <taxon>Archaeosporales</taxon>
        <taxon>Ambisporaceae</taxon>
        <taxon>Ambispora</taxon>
    </lineage>
</organism>
<accession>A0A9N9N2V4</accession>
<protein>
    <submittedName>
        <fullName evidence="1">4217_t:CDS:1</fullName>
    </submittedName>
</protein>
<dbReference type="EMBL" id="CAJVPS010018972">
    <property type="protein sequence ID" value="CAG8699268.1"/>
    <property type="molecule type" value="Genomic_DNA"/>
</dbReference>
<dbReference type="AlphaFoldDB" id="A0A9N9N2V4"/>
<reference evidence="1" key="1">
    <citation type="submission" date="2021-06" db="EMBL/GenBank/DDBJ databases">
        <authorList>
            <person name="Kallberg Y."/>
            <person name="Tangrot J."/>
            <person name="Rosling A."/>
        </authorList>
    </citation>
    <scope>NUCLEOTIDE SEQUENCE</scope>
    <source>
        <strain evidence="1">FL130A</strain>
    </source>
</reference>
<name>A0A9N9N2V4_9GLOM</name>
<feature type="non-terminal residue" evidence="1">
    <location>
        <position position="1"/>
    </location>
</feature>
<gene>
    <name evidence="1" type="ORF">ALEPTO_LOCUS11506</name>
</gene>
<comment type="caution">
    <text evidence="1">The sequence shown here is derived from an EMBL/GenBank/DDBJ whole genome shotgun (WGS) entry which is preliminary data.</text>
</comment>
<keyword evidence="2" id="KW-1185">Reference proteome</keyword>
<evidence type="ECO:0000313" key="2">
    <source>
        <dbReference type="Proteomes" id="UP000789508"/>
    </source>
</evidence>
<dbReference type="OrthoDB" id="2447973at2759"/>
<proteinExistence type="predicted"/>
<dbReference type="Proteomes" id="UP000789508">
    <property type="component" value="Unassembled WGS sequence"/>
</dbReference>
<sequence length="202" mass="22981">MTKVKEDFEHLSNSNLQITENEEQTQVATVTGTALTLQEDGIKMGIGVLAIAPFSELIELLGILSQFERITGLRGTVNRSVKNLNEKVKKDELVKDLEKGKSSEVQGMIEAIKGLEKEIIAYRKLSYYEENIKVEKVKKEDTKKQEKVTHTTIAVKEDDLVKIYEMKELEEAQENDQLITQQEIPPKGINLNNNMNQNNNNY</sequence>
<evidence type="ECO:0000313" key="1">
    <source>
        <dbReference type="EMBL" id="CAG8699268.1"/>
    </source>
</evidence>